<dbReference type="InterPro" id="IPR036312">
    <property type="entry name" value="Bifun_inhib/LTP/seed_sf"/>
</dbReference>
<dbReference type="GO" id="GO:0008289">
    <property type="term" value="F:lipid binding"/>
    <property type="evidence" value="ECO:0007669"/>
    <property type="project" value="UniProtKB-KW"/>
</dbReference>
<dbReference type="GO" id="GO:0006869">
    <property type="term" value="P:lipid transport"/>
    <property type="evidence" value="ECO:0007669"/>
    <property type="project" value="InterPro"/>
</dbReference>
<dbReference type="SMART" id="SM00499">
    <property type="entry name" value="AAI"/>
    <property type="match status" value="1"/>
</dbReference>
<keyword evidence="2 4" id="KW-0813">Transport</keyword>
<keyword evidence="5" id="KW-0732">Signal</keyword>
<dbReference type="FunFam" id="1.10.110.10:FF:000002">
    <property type="entry name" value="Non-specific lipid-transfer protein"/>
    <property type="match status" value="1"/>
</dbReference>
<dbReference type="PROSITE" id="PS00597">
    <property type="entry name" value="PLANT_LTP"/>
    <property type="match status" value="1"/>
</dbReference>
<evidence type="ECO:0000256" key="2">
    <source>
        <dbReference type="ARBA" id="ARBA00022448"/>
    </source>
</evidence>
<dbReference type="PANTHER" id="PTHR33076">
    <property type="entry name" value="NON-SPECIFIC LIPID-TRANSFER PROTEIN 2-RELATED"/>
    <property type="match status" value="1"/>
</dbReference>
<evidence type="ECO:0000256" key="3">
    <source>
        <dbReference type="ARBA" id="ARBA00023157"/>
    </source>
</evidence>
<evidence type="ECO:0000313" key="8">
    <source>
        <dbReference type="Proteomes" id="UP001159364"/>
    </source>
</evidence>
<keyword evidence="8" id="KW-1185">Reference proteome</keyword>
<comment type="function">
    <text evidence="4">Plant non-specific lipid-transfer proteins transfer phospholipids as well as galactolipids across membranes. May play a role in wax or cutin deposition in the cell walls of expanding epidermal cells and certain secretory tissues.</text>
</comment>
<comment type="similarity">
    <text evidence="1 4">Belongs to the plant LTP family.</text>
</comment>
<evidence type="ECO:0000256" key="4">
    <source>
        <dbReference type="RuleBase" id="RU000628"/>
    </source>
</evidence>
<dbReference type="PRINTS" id="PR00382">
    <property type="entry name" value="LIPIDTRNSFER"/>
</dbReference>
<evidence type="ECO:0000256" key="5">
    <source>
        <dbReference type="SAM" id="SignalP"/>
    </source>
</evidence>
<dbReference type="SUPFAM" id="SSF47699">
    <property type="entry name" value="Bifunctional inhibitor/lipid-transfer protein/seed storage 2S albumin"/>
    <property type="match status" value="1"/>
</dbReference>
<comment type="caution">
    <text evidence="7">The sequence shown here is derived from an EMBL/GenBank/DDBJ whole genome shotgun (WGS) entry which is preliminary data.</text>
</comment>
<dbReference type="Pfam" id="PF00234">
    <property type="entry name" value="Tryp_alpha_amyl"/>
    <property type="match status" value="1"/>
</dbReference>
<dbReference type="AlphaFoldDB" id="A0AAV8T3M9"/>
<dbReference type="InterPro" id="IPR016140">
    <property type="entry name" value="Bifunc_inhib/LTP/seed_store"/>
</dbReference>
<evidence type="ECO:0000313" key="7">
    <source>
        <dbReference type="EMBL" id="KAJ8761346.1"/>
    </source>
</evidence>
<accession>A0AAV8T3M9</accession>
<keyword evidence="3" id="KW-1015">Disulfide bond</keyword>
<feature type="chain" id="PRO_5043967411" description="Non-specific lipid-transfer protein" evidence="5">
    <location>
        <begin position="32"/>
        <end position="122"/>
    </location>
</feature>
<evidence type="ECO:0000256" key="1">
    <source>
        <dbReference type="ARBA" id="ARBA00009748"/>
    </source>
</evidence>
<reference evidence="7 8" key="1">
    <citation type="submission" date="2021-09" db="EMBL/GenBank/DDBJ databases">
        <title>Genomic insights and catalytic innovation underlie evolution of tropane alkaloids biosynthesis.</title>
        <authorList>
            <person name="Wang Y.-J."/>
            <person name="Tian T."/>
            <person name="Huang J.-P."/>
            <person name="Huang S.-X."/>
        </authorList>
    </citation>
    <scope>NUCLEOTIDE SEQUENCE [LARGE SCALE GENOMIC DNA]</scope>
    <source>
        <strain evidence="7">KIB-2018</strain>
        <tissue evidence="7">Leaf</tissue>
    </source>
</reference>
<gene>
    <name evidence="7" type="ORF">K2173_001402</name>
</gene>
<protein>
    <recommendedName>
        <fullName evidence="4">Non-specific lipid-transfer protein</fullName>
    </recommendedName>
</protein>
<sequence length="122" mass="12760">MACDSSMVVKLTYAVIICMVLVGAPLQHCEAITCGQVQGSLLSCLPYLQGRGPPSPACCNGVRGLNAAAKTKFDRQQVCRCLKSLASGIRGINYGLGAALPGKCGVRIPFTISPSTDCNRIN</sequence>
<keyword evidence="4" id="KW-0446">Lipid-binding</keyword>
<feature type="signal peptide" evidence="5">
    <location>
        <begin position="1"/>
        <end position="31"/>
    </location>
</feature>
<dbReference type="InterPro" id="IPR000528">
    <property type="entry name" value="Plant_nsLTP"/>
</dbReference>
<dbReference type="EMBL" id="JAIWQS010000006">
    <property type="protein sequence ID" value="KAJ8761346.1"/>
    <property type="molecule type" value="Genomic_DNA"/>
</dbReference>
<evidence type="ECO:0000259" key="6">
    <source>
        <dbReference type="SMART" id="SM00499"/>
    </source>
</evidence>
<feature type="domain" description="Bifunctional inhibitor/plant lipid transfer protein/seed storage helical" evidence="6">
    <location>
        <begin position="34"/>
        <end position="118"/>
    </location>
</feature>
<dbReference type="Proteomes" id="UP001159364">
    <property type="component" value="Linkage Group LG06"/>
</dbReference>
<dbReference type="CDD" id="cd01960">
    <property type="entry name" value="nsLTP1"/>
    <property type="match status" value="1"/>
</dbReference>
<organism evidence="7 8">
    <name type="scientific">Erythroxylum novogranatense</name>
    <dbReference type="NCBI Taxonomy" id="1862640"/>
    <lineage>
        <taxon>Eukaryota</taxon>
        <taxon>Viridiplantae</taxon>
        <taxon>Streptophyta</taxon>
        <taxon>Embryophyta</taxon>
        <taxon>Tracheophyta</taxon>
        <taxon>Spermatophyta</taxon>
        <taxon>Magnoliopsida</taxon>
        <taxon>eudicotyledons</taxon>
        <taxon>Gunneridae</taxon>
        <taxon>Pentapetalae</taxon>
        <taxon>rosids</taxon>
        <taxon>fabids</taxon>
        <taxon>Malpighiales</taxon>
        <taxon>Erythroxylaceae</taxon>
        <taxon>Erythroxylum</taxon>
    </lineage>
</organism>
<proteinExistence type="inferred from homology"/>
<name>A0AAV8T3M9_9ROSI</name>
<dbReference type="Gene3D" id="1.10.110.10">
    <property type="entry name" value="Plant lipid-transfer and hydrophobic proteins"/>
    <property type="match status" value="1"/>
</dbReference>